<sequence length="220" mass="23789">MKFSTIFVFSLVTYATLASAQNFREQNADDAEKLQKQFDKLSPKSPCKEGDACVKGQFAQCVGGKFVLNSCGGGELKCVVLPLVNKKGTSITCSTEADRKARLADARKGSKSKKSKSNGKKQKRQAKGDIAVIRKKNADQAEALQNKFKSFKEDQKCAENEEACVGEKFAKCANGKFALSACASGTKCAVLPLVLKEGVSITCTTEADRVARLEQARKNE</sequence>
<comment type="caution">
    <text evidence="3">The sequence shown here is derived from an EMBL/GenBank/DDBJ whole genome shotgun (WGS) entry which is preliminary data.</text>
</comment>
<protein>
    <submittedName>
        <fullName evidence="3">234_t:CDS:1</fullName>
    </submittedName>
</protein>
<keyword evidence="2" id="KW-0732">Signal</keyword>
<feature type="chain" id="PRO_5040400472" evidence="2">
    <location>
        <begin position="21"/>
        <end position="220"/>
    </location>
</feature>
<dbReference type="AlphaFoldDB" id="A0A9N9FMU1"/>
<feature type="region of interest" description="Disordered" evidence="1">
    <location>
        <begin position="103"/>
        <end position="129"/>
    </location>
</feature>
<organism evidence="3 4">
    <name type="scientific">Funneliformis caledonium</name>
    <dbReference type="NCBI Taxonomy" id="1117310"/>
    <lineage>
        <taxon>Eukaryota</taxon>
        <taxon>Fungi</taxon>
        <taxon>Fungi incertae sedis</taxon>
        <taxon>Mucoromycota</taxon>
        <taxon>Glomeromycotina</taxon>
        <taxon>Glomeromycetes</taxon>
        <taxon>Glomerales</taxon>
        <taxon>Glomeraceae</taxon>
        <taxon>Funneliformis</taxon>
    </lineage>
</organism>
<feature type="signal peptide" evidence="2">
    <location>
        <begin position="1"/>
        <end position="20"/>
    </location>
</feature>
<gene>
    <name evidence="3" type="ORF">FCALED_LOCUS5841</name>
</gene>
<evidence type="ECO:0000313" key="4">
    <source>
        <dbReference type="Proteomes" id="UP000789570"/>
    </source>
</evidence>
<evidence type="ECO:0000313" key="3">
    <source>
        <dbReference type="EMBL" id="CAG8545231.1"/>
    </source>
</evidence>
<keyword evidence="4" id="KW-1185">Reference proteome</keyword>
<accession>A0A9N9FMU1</accession>
<dbReference type="EMBL" id="CAJVPQ010001315">
    <property type="protein sequence ID" value="CAG8545231.1"/>
    <property type="molecule type" value="Genomic_DNA"/>
</dbReference>
<reference evidence="3" key="1">
    <citation type="submission" date="2021-06" db="EMBL/GenBank/DDBJ databases">
        <authorList>
            <person name="Kallberg Y."/>
            <person name="Tangrot J."/>
            <person name="Rosling A."/>
        </authorList>
    </citation>
    <scope>NUCLEOTIDE SEQUENCE</scope>
    <source>
        <strain evidence="3">UK204</strain>
    </source>
</reference>
<dbReference type="OrthoDB" id="2362516at2759"/>
<feature type="compositionally biased region" description="Basic residues" evidence="1">
    <location>
        <begin position="109"/>
        <end position="125"/>
    </location>
</feature>
<proteinExistence type="predicted"/>
<evidence type="ECO:0000256" key="2">
    <source>
        <dbReference type="SAM" id="SignalP"/>
    </source>
</evidence>
<evidence type="ECO:0000256" key="1">
    <source>
        <dbReference type="SAM" id="MobiDB-lite"/>
    </source>
</evidence>
<name>A0A9N9FMU1_9GLOM</name>
<dbReference type="Proteomes" id="UP000789570">
    <property type="component" value="Unassembled WGS sequence"/>
</dbReference>